<feature type="region of interest" description="Disordered" evidence="1">
    <location>
        <begin position="71"/>
        <end position="123"/>
    </location>
</feature>
<evidence type="ECO:0000313" key="2">
    <source>
        <dbReference type="EMBL" id="KAK4668710.1"/>
    </source>
</evidence>
<accession>A0ABR0HKV4</accession>
<dbReference type="EMBL" id="JAFFHC010000007">
    <property type="protein sequence ID" value="KAK4668710.1"/>
    <property type="molecule type" value="Genomic_DNA"/>
</dbReference>
<feature type="compositionally biased region" description="Pro residues" evidence="1">
    <location>
        <begin position="107"/>
        <end position="123"/>
    </location>
</feature>
<feature type="compositionally biased region" description="Low complexity" evidence="1">
    <location>
        <begin position="97"/>
        <end position="106"/>
    </location>
</feature>
<keyword evidence="3" id="KW-1185">Reference proteome</keyword>
<feature type="compositionally biased region" description="Pro residues" evidence="1">
    <location>
        <begin position="76"/>
        <end position="96"/>
    </location>
</feature>
<dbReference type="RefSeq" id="XP_062796630.1">
    <property type="nucleotide sequence ID" value="XM_062950601.1"/>
</dbReference>
<proteinExistence type="predicted"/>
<reference evidence="2 3" key="1">
    <citation type="journal article" date="2023" name="bioRxiv">
        <title>High-quality genome assemblies of four members of thePodospora anserinaspecies complex.</title>
        <authorList>
            <person name="Ament-Velasquez S.L."/>
            <person name="Vogan A.A."/>
            <person name="Wallerman O."/>
            <person name="Hartmann F."/>
            <person name="Gautier V."/>
            <person name="Silar P."/>
            <person name="Giraud T."/>
            <person name="Johannesson H."/>
        </authorList>
    </citation>
    <scope>NUCLEOTIDE SEQUENCE [LARGE SCALE GENOMIC DNA]</scope>
    <source>
        <strain evidence="2 3">CBS 124.78</strain>
    </source>
</reference>
<protein>
    <submittedName>
        <fullName evidence="2">Uncharacterized protein</fullName>
    </submittedName>
</protein>
<dbReference type="GeneID" id="87971466"/>
<sequence>MNVTPLARRPLSCLKTSLLRQARQQKMFSRSMATEVQAAAAAATSKTPSQGPDQNFYRLVDKKNKSVRSAFALYPNPSPPPASPSPPPPPPTPSPPSTTFKSKSSTPPAPAPPSSPAPARPPK</sequence>
<name>A0ABR0HKV4_9PEZI</name>
<evidence type="ECO:0000256" key="1">
    <source>
        <dbReference type="SAM" id="MobiDB-lite"/>
    </source>
</evidence>
<gene>
    <name evidence="2" type="ORF">QC764_709818</name>
</gene>
<comment type="caution">
    <text evidence="2">The sequence shown here is derived from an EMBL/GenBank/DDBJ whole genome shotgun (WGS) entry which is preliminary data.</text>
</comment>
<dbReference type="Proteomes" id="UP001323617">
    <property type="component" value="Unassembled WGS sequence"/>
</dbReference>
<evidence type="ECO:0000313" key="3">
    <source>
        <dbReference type="Proteomes" id="UP001323617"/>
    </source>
</evidence>
<organism evidence="2 3">
    <name type="scientific">Podospora pseudoanserina</name>
    <dbReference type="NCBI Taxonomy" id="2609844"/>
    <lineage>
        <taxon>Eukaryota</taxon>
        <taxon>Fungi</taxon>
        <taxon>Dikarya</taxon>
        <taxon>Ascomycota</taxon>
        <taxon>Pezizomycotina</taxon>
        <taxon>Sordariomycetes</taxon>
        <taxon>Sordariomycetidae</taxon>
        <taxon>Sordariales</taxon>
        <taxon>Podosporaceae</taxon>
        <taxon>Podospora</taxon>
    </lineage>
</organism>